<feature type="region of interest" description="Disordered" evidence="1">
    <location>
        <begin position="87"/>
        <end position="119"/>
    </location>
</feature>
<evidence type="ECO:0000313" key="2">
    <source>
        <dbReference type="EMBL" id="GMF52604.1"/>
    </source>
</evidence>
<dbReference type="EMBL" id="BSXT01003109">
    <property type="protein sequence ID" value="GMF52604.1"/>
    <property type="molecule type" value="Genomic_DNA"/>
</dbReference>
<sequence length="316" mass="33825">MANTQDDEEAVLTEVVTLLPAPGLQEDDLDPIFDPTADPTSSVKPSSRLPAARNPPQFVKPTLGEVTAAGMTLRCTSACTCCTGGPGYGTATPTTTAPSTRRPPRVTNGASISSTQRRIEKNPDFNIEEFGYFGFLDRFENGSNDSLMWLGGKVAKHSATAKGSTGPVQEDLSVLLIKDHSRYDRVIARALDPQQIDEDGYGSIPELLEQAQLVDPTRPAHQRLTDKVLARIKLDVCTTPPPVSTWIGNRSRGLSPDEDEEKLPAGSSGESDDDTDTVSDKENPSTTKPKAPPSNTDSSPTSAKDDKSTNSVSRIS</sequence>
<feature type="compositionally biased region" description="Low complexity" evidence="1">
    <location>
        <begin position="89"/>
        <end position="100"/>
    </location>
</feature>
<feature type="region of interest" description="Disordered" evidence="1">
    <location>
        <begin position="240"/>
        <end position="316"/>
    </location>
</feature>
<accession>A0A9W7D1Q1</accession>
<evidence type="ECO:0000313" key="3">
    <source>
        <dbReference type="Proteomes" id="UP001165121"/>
    </source>
</evidence>
<gene>
    <name evidence="2" type="ORF">Pfra01_002157800</name>
</gene>
<proteinExistence type="predicted"/>
<feature type="region of interest" description="Disordered" evidence="1">
    <location>
        <begin position="18"/>
        <end position="57"/>
    </location>
</feature>
<evidence type="ECO:0000256" key="1">
    <source>
        <dbReference type="SAM" id="MobiDB-lite"/>
    </source>
</evidence>
<feature type="compositionally biased region" description="Polar residues" evidence="1">
    <location>
        <begin position="284"/>
        <end position="302"/>
    </location>
</feature>
<organism evidence="2 3">
    <name type="scientific">Phytophthora fragariaefolia</name>
    <dbReference type="NCBI Taxonomy" id="1490495"/>
    <lineage>
        <taxon>Eukaryota</taxon>
        <taxon>Sar</taxon>
        <taxon>Stramenopiles</taxon>
        <taxon>Oomycota</taxon>
        <taxon>Peronosporomycetes</taxon>
        <taxon>Peronosporales</taxon>
        <taxon>Peronosporaceae</taxon>
        <taxon>Phytophthora</taxon>
    </lineage>
</organism>
<keyword evidence="3" id="KW-1185">Reference proteome</keyword>
<reference evidence="2" key="1">
    <citation type="submission" date="2023-04" db="EMBL/GenBank/DDBJ databases">
        <title>Phytophthora fragariaefolia NBRC 109709.</title>
        <authorList>
            <person name="Ichikawa N."/>
            <person name="Sato H."/>
            <person name="Tonouchi N."/>
        </authorList>
    </citation>
    <scope>NUCLEOTIDE SEQUENCE</scope>
    <source>
        <strain evidence="2">NBRC 109709</strain>
    </source>
</reference>
<dbReference type="AlphaFoldDB" id="A0A9W7D1Q1"/>
<protein>
    <submittedName>
        <fullName evidence="2">Unnamed protein product</fullName>
    </submittedName>
</protein>
<name>A0A9W7D1Q1_9STRA</name>
<dbReference type="Proteomes" id="UP001165121">
    <property type="component" value="Unassembled WGS sequence"/>
</dbReference>
<comment type="caution">
    <text evidence="2">The sequence shown here is derived from an EMBL/GenBank/DDBJ whole genome shotgun (WGS) entry which is preliminary data.</text>
</comment>
<dbReference type="OrthoDB" id="125038at2759"/>